<dbReference type="Proteomes" id="UP000007015">
    <property type="component" value="Chromosome 6"/>
</dbReference>
<keyword evidence="2" id="KW-1185">Reference proteome</keyword>
<dbReference type="Gramene" id="BGIOSGA023321-TA">
    <property type="protein sequence ID" value="BGIOSGA023321-PA"/>
    <property type="gene ID" value="BGIOSGA023321"/>
</dbReference>
<reference evidence="1 2" key="1">
    <citation type="journal article" date="2005" name="PLoS Biol.">
        <title>The genomes of Oryza sativa: a history of duplications.</title>
        <authorList>
            <person name="Yu J."/>
            <person name="Wang J."/>
            <person name="Lin W."/>
            <person name="Li S."/>
            <person name="Li H."/>
            <person name="Zhou J."/>
            <person name="Ni P."/>
            <person name="Dong W."/>
            <person name="Hu S."/>
            <person name="Zeng C."/>
            <person name="Zhang J."/>
            <person name="Zhang Y."/>
            <person name="Li R."/>
            <person name="Xu Z."/>
            <person name="Li S."/>
            <person name="Li X."/>
            <person name="Zheng H."/>
            <person name="Cong L."/>
            <person name="Lin L."/>
            <person name="Yin J."/>
            <person name="Geng J."/>
            <person name="Li G."/>
            <person name="Shi J."/>
            <person name="Liu J."/>
            <person name="Lv H."/>
            <person name="Li J."/>
            <person name="Wang J."/>
            <person name="Deng Y."/>
            <person name="Ran L."/>
            <person name="Shi X."/>
            <person name="Wang X."/>
            <person name="Wu Q."/>
            <person name="Li C."/>
            <person name="Ren X."/>
            <person name="Wang J."/>
            <person name="Wang X."/>
            <person name="Li D."/>
            <person name="Liu D."/>
            <person name="Zhang X."/>
            <person name="Ji Z."/>
            <person name="Zhao W."/>
            <person name="Sun Y."/>
            <person name="Zhang Z."/>
            <person name="Bao J."/>
            <person name="Han Y."/>
            <person name="Dong L."/>
            <person name="Ji J."/>
            <person name="Chen P."/>
            <person name="Wu S."/>
            <person name="Liu J."/>
            <person name="Xiao Y."/>
            <person name="Bu D."/>
            <person name="Tan J."/>
            <person name="Yang L."/>
            <person name="Ye C."/>
            <person name="Zhang J."/>
            <person name="Xu J."/>
            <person name="Zhou Y."/>
            <person name="Yu Y."/>
            <person name="Zhang B."/>
            <person name="Zhuang S."/>
            <person name="Wei H."/>
            <person name="Liu B."/>
            <person name="Lei M."/>
            <person name="Yu H."/>
            <person name="Li Y."/>
            <person name="Xu H."/>
            <person name="Wei S."/>
            <person name="He X."/>
            <person name="Fang L."/>
            <person name="Zhang Z."/>
            <person name="Zhang Y."/>
            <person name="Huang X."/>
            <person name="Su Z."/>
            <person name="Tong W."/>
            <person name="Li J."/>
            <person name="Tong Z."/>
            <person name="Li S."/>
            <person name="Ye J."/>
            <person name="Wang L."/>
            <person name="Fang L."/>
            <person name="Lei T."/>
            <person name="Chen C."/>
            <person name="Chen H."/>
            <person name="Xu Z."/>
            <person name="Li H."/>
            <person name="Huang H."/>
            <person name="Zhang F."/>
            <person name="Xu H."/>
            <person name="Li N."/>
            <person name="Zhao C."/>
            <person name="Li S."/>
            <person name="Dong L."/>
            <person name="Huang Y."/>
            <person name="Li L."/>
            <person name="Xi Y."/>
            <person name="Qi Q."/>
            <person name="Li W."/>
            <person name="Zhang B."/>
            <person name="Hu W."/>
            <person name="Zhang Y."/>
            <person name="Tian X."/>
            <person name="Jiao Y."/>
            <person name="Liang X."/>
            <person name="Jin J."/>
            <person name="Gao L."/>
            <person name="Zheng W."/>
            <person name="Hao B."/>
            <person name="Liu S."/>
            <person name="Wang W."/>
            <person name="Yuan L."/>
            <person name="Cao M."/>
            <person name="McDermott J."/>
            <person name="Samudrala R."/>
            <person name="Wang J."/>
            <person name="Wong G.K."/>
            <person name="Yang H."/>
        </authorList>
    </citation>
    <scope>NUCLEOTIDE SEQUENCE [LARGE SCALE GENOMIC DNA]</scope>
    <source>
        <strain evidence="2">cv. 93-11</strain>
    </source>
</reference>
<accession>A2YFD1</accession>
<evidence type="ECO:0000313" key="2">
    <source>
        <dbReference type="Proteomes" id="UP000007015"/>
    </source>
</evidence>
<sequence length="202" mass="20661">MTPELATAAATPLPEKRILTAHEVVMATLFPNSIFSYTAGPSHELSPPPPPAASDSFFQVVIPPGGVPTNYAVHEAPDFDPNIFFADVPDGEQGEPVLLSSMSTLLDVDTSSFLAADDASSSAQAAVDVASLSAQAAVDVPSSSVQAVINVPSSSAQAAIDVPSSSAQAATDVASSLTQGAAGNERPIVFDFDLNEPSSNYE</sequence>
<organism evidence="1 2">
    <name type="scientific">Oryza sativa subsp. indica</name>
    <name type="common">Rice</name>
    <dbReference type="NCBI Taxonomy" id="39946"/>
    <lineage>
        <taxon>Eukaryota</taxon>
        <taxon>Viridiplantae</taxon>
        <taxon>Streptophyta</taxon>
        <taxon>Embryophyta</taxon>
        <taxon>Tracheophyta</taxon>
        <taxon>Spermatophyta</taxon>
        <taxon>Magnoliopsida</taxon>
        <taxon>Liliopsida</taxon>
        <taxon>Poales</taxon>
        <taxon>Poaceae</taxon>
        <taxon>BOP clade</taxon>
        <taxon>Oryzoideae</taxon>
        <taxon>Oryzeae</taxon>
        <taxon>Oryzinae</taxon>
        <taxon>Oryza</taxon>
        <taxon>Oryza sativa</taxon>
    </lineage>
</organism>
<dbReference type="HOGENOM" id="CLU_118292_0_0_1"/>
<proteinExistence type="predicted"/>
<evidence type="ECO:0000313" key="1">
    <source>
        <dbReference type="EMBL" id="EAZ01792.1"/>
    </source>
</evidence>
<name>A2YFD1_ORYSI</name>
<dbReference type="AlphaFoldDB" id="A2YFD1"/>
<dbReference type="EMBL" id="CM000131">
    <property type="protein sequence ID" value="EAZ01792.1"/>
    <property type="molecule type" value="Genomic_DNA"/>
</dbReference>
<gene>
    <name evidence="1" type="ORF">OsI_23818</name>
</gene>
<protein>
    <submittedName>
        <fullName evidence="1">Uncharacterized protein</fullName>
    </submittedName>
</protein>
<dbReference type="OMA" id="AHEVFMA"/>